<evidence type="ECO:0000313" key="1">
    <source>
        <dbReference type="EMBL" id="ETA82277.1"/>
    </source>
</evidence>
<dbReference type="eggNOG" id="COG3824">
    <property type="taxonomic scope" value="Bacteria"/>
</dbReference>
<name>V7IBM5_9CLOT</name>
<dbReference type="OrthoDB" id="5071at2"/>
<evidence type="ECO:0000313" key="2">
    <source>
        <dbReference type="Proteomes" id="UP000017747"/>
    </source>
</evidence>
<sequence>MVTIEEMGRMLDEIADSFPEEMFRELSGGIVLVPELKLNPMSVNSDLYILGEYHRGFNSGKYILIYYGSFMKVYGYMEESELKERLEHTLKHEFIHHLEALAGERGLEKEDAKNLFDYIMLRDWKSRK</sequence>
<dbReference type="InterPro" id="IPR038555">
    <property type="entry name" value="Zincin_1_sf"/>
</dbReference>
<dbReference type="AlphaFoldDB" id="V7IBM5"/>
<dbReference type="STRING" id="994573.T472_0201980"/>
<dbReference type="SUPFAM" id="SSF55486">
    <property type="entry name" value="Metalloproteases ('zincins'), catalytic domain"/>
    <property type="match status" value="1"/>
</dbReference>
<dbReference type="EMBL" id="AXUN02000030">
    <property type="protein sequence ID" value="ETA82277.1"/>
    <property type="molecule type" value="Genomic_DNA"/>
</dbReference>
<organism evidence="1 2">
    <name type="scientific">Youngiibacter fragilis 232.1</name>
    <dbReference type="NCBI Taxonomy" id="994573"/>
    <lineage>
        <taxon>Bacteria</taxon>
        <taxon>Bacillati</taxon>
        <taxon>Bacillota</taxon>
        <taxon>Clostridia</taxon>
        <taxon>Eubacteriales</taxon>
        <taxon>Clostridiaceae</taxon>
        <taxon>Youngiibacter</taxon>
    </lineage>
</organism>
<protein>
    <recommendedName>
        <fullName evidence="3">Metallopeptidase family protein</fullName>
    </recommendedName>
</protein>
<evidence type="ECO:0008006" key="3">
    <source>
        <dbReference type="Google" id="ProtNLM"/>
    </source>
</evidence>
<accession>V7IBM5</accession>
<comment type="caution">
    <text evidence="1">The sequence shown here is derived from an EMBL/GenBank/DDBJ whole genome shotgun (WGS) entry which is preliminary data.</text>
</comment>
<dbReference type="Gene3D" id="3.30.2010.20">
    <property type="match status" value="1"/>
</dbReference>
<gene>
    <name evidence="1" type="ORF">T472_0201980</name>
</gene>
<dbReference type="CDD" id="cd12953">
    <property type="entry name" value="MMP_TTHA0227"/>
    <property type="match status" value="1"/>
</dbReference>
<keyword evidence="2" id="KW-1185">Reference proteome</keyword>
<dbReference type="Proteomes" id="UP000017747">
    <property type="component" value="Unassembled WGS sequence"/>
</dbReference>
<proteinExistence type="predicted"/>
<reference evidence="1 2" key="1">
    <citation type="journal article" date="2014" name="Genome Announc.">
        <title>Genome Sequence of Youngiibacter fragilis, the Type Strain of the Genus Youngiibacter.</title>
        <authorList>
            <person name="Wawrik C.B."/>
            <person name="Callaghan A.V."/>
            <person name="Stamps B.W."/>
            <person name="Wawrik B."/>
        </authorList>
    </citation>
    <scope>NUCLEOTIDE SEQUENCE [LARGE SCALE GENOMIC DNA]</scope>
    <source>
        <strain evidence="1 2">232.1</strain>
    </source>
</reference>
<dbReference type="RefSeq" id="WP_023387103.1">
    <property type="nucleotide sequence ID" value="NZ_AXUN02000030.1"/>
</dbReference>